<gene>
    <name evidence="1" type="ORF">QM480_06695</name>
</gene>
<organism evidence="1 2">
    <name type="scientific">Flectobacillus longus</name>
    <dbReference type="NCBI Taxonomy" id="2984207"/>
    <lineage>
        <taxon>Bacteria</taxon>
        <taxon>Pseudomonadati</taxon>
        <taxon>Bacteroidota</taxon>
        <taxon>Cytophagia</taxon>
        <taxon>Cytophagales</taxon>
        <taxon>Flectobacillaceae</taxon>
        <taxon>Flectobacillus</taxon>
    </lineage>
</organism>
<accession>A0ABT6YK85</accession>
<evidence type="ECO:0000313" key="1">
    <source>
        <dbReference type="EMBL" id="MDI9864004.1"/>
    </source>
</evidence>
<proteinExistence type="predicted"/>
<dbReference type="RefSeq" id="WP_283369238.1">
    <property type="nucleotide sequence ID" value="NZ_JASHID010000003.1"/>
</dbReference>
<name>A0ABT6YK85_9BACT</name>
<reference evidence="1 2" key="1">
    <citation type="submission" date="2023-05" db="EMBL/GenBank/DDBJ databases">
        <title>Novel species of genus Flectobacillus isolated from stream in China.</title>
        <authorList>
            <person name="Lu H."/>
        </authorList>
    </citation>
    <scope>NUCLEOTIDE SEQUENCE [LARGE SCALE GENOMIC DNA]</scope>
    <source>
        <strain evidence="1 2">DC10W</strain>
    </source>
</reference>
<dbReference type="InterPro" id="IPR029035">
    <property type="entry name" value="DHS-like_NAD/FAD-binding_dom"/>
</dbReference>
<comment type="caution">
    <text evidence="1">The sequence shown here is derived from an EMBL/GenBank/DDBJ whole genome shotgun (WGS) entry which is preliminary data.</text>
</comment>
<dbReference type="Pfam" id="PF13289">
    <property type="entry name" value="SIR2_2"/>
    <property type="match status" value="1"/>
</dbReference>
<sequence length="511" mass="60131">MLNSEETFDMVNLNNYLTSRFGDFSLPKLEFNIHLILKPLEDEFRKRREKFHKELYEILEIPKMNFSINQSGKIVIIKESLMNHIDYLWKKYLEEQKENRKENSIDISVLDKISFLHKDRLSNQYFINFMDTVLSSFSNLLGSSYVRNTDDKPDYITLQDLGFQFPKRQKYDKFYNVVLNKLLPQTNNYINQLSSAFNQGNLVFVLGAGVSIDCNLPDWNKLLTRLFISIKGYDSISEDLSSLYLNLNSNQPIQIGRLIEISYSGKKNDLLKDIHKYLYDQFDKDKLKASKLFESIYQFISSQLQSLDSIITYNFDDLLQYYCQLHHNKNAVSTIYNGNTNAGKVPIYHVHGYIPHKKSLIDKNQDITFSESIYHKQYSEVYSWNNLIQLNKFSDKTCLFIGSSISDPNIRRLLDVAKSKSFSSEPRHYCLLKEPNRNEYIRKLEQGENHFSKYSSIYVDEIDSISKVMAIMTKDMIEKDMKSLNIQVIWYKEHFEIPEILNSIYACSFKN</sequence>
<protein>
    <submittedName>
        <fullName evidence="1">SIR2 family protein</fullName>
    </submittedName>
</protein>
<dbReference type="Proteomes" id="UP001236569">
    <property type="component" value="Unassembled WGS sequence"/>
</dbReference>
<dbReference type="SUPFAM" id="SSF52467">
    <property type="entry name" value="DHS-like NAD/FAD-binding domain"/>
    <property type="match status" value="1"/>
</dbReference>
<evidence type="ECO:0000313" key="2">
    <source>
        <dbReference type="Proteomes" id="UP001236569"/>
    </source>
</evidence>
<keyword evidence="2" id="KW-1185">Reference proteome</keyword>
<dbReference type="EMBL" id="JASHID010000003">
    <property type="protein sequence ID" value="MDI9864004.1"/>
    <property type="molecule type" value="Genomic_DNA"/>
</dbReference>